<evidence type="ECO:0000256" key="13">
    <source>
        <dbReference type="ARBA" id="ARBA00023136"/>
    </source>
</evidence>
<dbReference type="PRINTS" id="PR00344">
    <property type="entry name" value="BCTRLSENSOR"/>
</dbReference>
<feature type="modified residue" description="Phosphohistidine" evidence="14">
    <location>
        <position position="855"/>
    </location>
</feature>
<evidence type="ECO:0000256" key="12">
    <source>
        <dbReference type="ARBA" id="ARBA00023012"/>
    </source>
</evidence>
<dbReference type="InterPro" id="IPR005467">
    <property type="entry name" value="His_kinase_dom"/>
</dbReference>
<keyword evidence="7" id="KW-0808">Transferase</keyword>
<gene>
    <name evidence="21" type="ORF">RI844_07555</name>
</gene>
<keyword evidence="22" id="KW-1185">Reference proteome</keyword>
<dbReference type="SMART" id="SM00387">
    <property type="entry name" value="HATPase_c"/>
    <property type="match status" value="1"/>
</dbReference>
<dbReference type="SUPFAM" id="SSF47384">
    <property type="entry name" value="Homodimeric domain of signal transducing histidine kinase"/>
    <property type="match status" value="1"/>
</dbReference>
<dbReference type="InterPro" id="IPR004358">
    <property type="entry name" value="Sig_transdc_His_kin-like_C"/>
</dbReference>
<keyword evidence="16" id="KW-0802">TPR repeat</keyword>
<evidence type="ECO:0000256" key="17">
    <source>
        <dbReference type="SAM" id="Phobius"/>
    </source>
</evidence>
<organism evidence="21 22">
    <name type="scientific">Thalassotalea fonticola</name>
    <dbReference type="NCBI Taxonomy" id="3065649"/>
    <lineage>
        <taxon>Bacteria</taxon>
        <taxon>Pseudomonadati</taxon>
        <taxon>Pseudomonadota</taxon>
        <taxon>Gammaproteobacteria</taxon>
        <taxon>Alteromonadales</taxon>
        <taxon>Colwelliaceae</taxon>
        <taxon>Thalassotalea</taxon>
    </lineage>
</organism>
<dbReference type="InterPro" id="IPR001789">
    <property type="entry name" value="Sig_transdc_resp-reg_receiver"/>
</dbReference>
<evidence type="ECO:0000256" key="1">
    <source>
        <dbReference type="ARBA" id="ARBA00000085"/>
    </source>
</evidence>
<evidence type="ECO:0000256" key="15">
    <source>
        <dbReference type="PROSITE-ProRule" id="PRU00169"/>
    </source>
</evidence>
<evidence type="ECO:0000256" key="3">
    <source>
        <dbReference type="ARBA" id="ARBA00012438"/>
    </source>
</evidence>
<reference evidence="21 22" key="1">
    <citation type="submission" date="2023-09" db="EMBL/GenBank/DDBJ databases">
        <authorList>
            <person name="Qi X."/>
        </authorList>
    </citation>
    <scope>NUCLEOTIDE SEQUENCE [LARGE SCALE GENOMIC DNA]</scope>
    <source>
        <strain evidence="21 22">S1-1</strain>
    </source>
</reference>
<dbReference type="CDD" id="cd17546">
    <property type="entry name" value="REC_hyHK_CKI1_RcsC-like"/>
    <property type="match status" value="1"/>
</dbReference>
<dbReference type="Gene3D" id="1.20.120.160">
    <property type="entry name" value="HPT domain"/>
    <property type="match status" value="1"/>
</dbReference>
<evidence type="ECO:0000313" key="21">
    <source>
        <dbReference type="EMBL" id="WOH39069.1"/>
    </source>
</evidence>
<dbReference type="CDD" id="cd16922">
    <property type="entry name" value="HATPase_EvgS-ArcB-TorS-like"/>
    <property type="match status" value="1"/>
</dbReference>
<dbReference type="Gene3D" id="1.10.287.130">
    <property type="match status" value="1"/>
</dbReference>
<dbReference type="InterPro" id="IPR036890">
    <property type="entry name" value="HATPase_C_sf"/>
</dbReference>
<name>A0ABZ0GTR6_9GAMM</name>
<feature type="domain" description="Response regulatory" evidence="19">
    <location>
        <begin position="688"/>
        <end position="802"/>
    </location>
</feature>
<comment type="catalytic activity">
    <reaction evidence="1">
        <text>ATP + protein L-histidine = ADP + protein N-phospho-L-histidine.</text>
        <dbReference type="EC" id="2.7.13.3"/>
    </reaction>
</comment>
<evidence type="ECO:0000313" key="22">
    <source>
        <dbReference type="Proteomes" id="UP001301442"/>
    </source>
</evidence>
<feature type="transmembrane region" description="Helical" evidence="17">
    <location>
        <begin position="384"/>
        <end position="404"/>
    </location>
</feature>
<dbReference type="Gene3D" id="1.25.40.10">
    <property type="entry name" value="Tetratricopeptide repeat domain"/>
    <property type="match status" value="2"/>
</dbReference>
<dbReference type="InterPro" id="IPR019734">
    <property type="entry name" value="TPR_rpt"/>
</dbReference>
<dbReference type="GO" id="GO:0005524">
    <property type="term" value="F:ATP binding"/>
    <property type="evidence" value="ECO:0007669"/>
    <property type="project" value="UniProtKB-KW"/>
</dbReference>
<dbReference type="CDD" id="cd00082">
    <property type="entry name" value="HisKA"/>
    <property type="match status" value="1"/>
</dbReference>
<dbReference type="SMART" id="SM00388">
    <property type="entry name" value="HisKA"/>
    <property type="match status" value="1"/>
</dbReference>
<dbReference type="SUPFAM" id="SSF55874">
    <property type="entry name" value="ATPase domain of HSP90 chaperone/DNA topoisomerase II/histidine kinase"/>
    <property type="match status" value="1"/>
</dbReference>
<dbReference type="RefSeq" id="WP_348397836.1">
    <property type="nucleotide sequence ID" value="NZ_CP136600.1"/>
</dbReference>
<dbReference type="InterPro" id="IPR036641">
    <property type="entry name" value="HPT_dom_sf"/>
</dbReference>
<evidence type="ECO:0000256" key="6">
    <source>
        <dbReference type="ARBA" id="ARBA00022553"/>
    </source>
</evidence>
<keyword evidence="10 21" id="KW-0547">Nucleotide-binding</keyword>
<keyword evidence="9" id="KW-0418">Kinase</keyword>
<dbReference type="SMART" id="SM00448">
    <property type="entry name" value="REC"/>
    <property type="match status" value="1"/>
</dbReference>
<dbReference type="PROSITE" id="PS50894">
    <property type="entry name" value="HPT"/>
    <property type="match status" value="1"/>
</dbReference>
<keyword evidence="13 17" id="KW-0472">Membrane</keyword>
<dbReference type="InterPro" id="IPR011990">
    <property type="entry name" value="TPR-like_helical_dom_sf"/>
</dbReference>
<protein>
    <recommendedName>
        <fullName evidence="3">histidine kinase</fullName>
        <ecNumber evidence="3">2.7.13.3</ecNumber>
    </recommendedName>
</protein>
<dbReference type="Pfam" id="PF00512">
    <property type="entry name" value="HisKA"/>
    <property type="match status" value="1"/>
</dbReference>
<dbReference type="InterPro" id="IPR003594">
    <property type="entry name" value="HATPase_dom"/>
</dbReference>
<dbReference type="SUPFAM" id="SSF52172">
    <property type="entry name" value="CheY-like"/>
    <property type="match status" value="1"/>
</dbReference>
<evidence type="ECO:0000256" key="16">
    <source>
        <dbReference type="PROSITE-ProRule" id="PRU00339"/>
    </source>
</evidence>
<dbReference type="PROSITE" id="PS50110">
    <property type="entry name" value="RESPONSE_REGULATORY"/>
    <property type="match status" value="1"/>
</dbReference>
<evidence type="ECO:0000256" key="7">
    <source>
        <dbReference type="ARBA" id="ARBA00022679"/>
    </source>
</evidence>
<dbReference type="EMBL" id="CP136600">
    <property type="protein sequence ID" value="WOH39069.1"/>
    <property type="molecule type" value="Genomic_DNA"/>
</dbReference>
<dbReference type="SUPFAM" id="SSF47226">
    <property type="entry name" value="Histidine-containing phosphotransfer domain, HPT domain"/>
    <property type="match status" value="1"/>
</dbReference>
<feature type="repeat" description="TPR" evidence="16">
    <location>
        <begin position="191"/>
        <end position="224"/>
    </location>
</feature>
<dbReference type="Gene3D" id="3.30.565.10">
    <property type="entry name" value="Histidine kinase-like ATPase, C-terminal domain"/>
    <property type="match status" value="1"/>
</dbReference>
<feature type="modified residue" description="4-aspartylphosphate" evidence="15">
    <location>
        <position position="737"/>
    </location>
</feature>
<evidence type="ECO:0000256" key="10">
    <source>
        <dbReference type="ARBA" id="ARBA00022840"/>
    </source>
</evidence>
<dbReference type="InterPro" id="IPR008207">
    <property type="entry name" value="Sig_transdc_His_kin_Hpt_dom"/>
</dbReference>
<keyword evidence="5" id="KW-0997">Cell inner membrane</keyword>
<dbReference type="PROSITE" id="PS50005">
    <property type="entry name" value="TPR"/>
    <property type="match status" value="1"/>
</dbReference>
<dbReference type="Gene3D" id="3.40.50.2300">
    <property type="match status" value="1"/>
</dbReference>
<comment type="subcellular location">
    <subcellularLocation>
        <location evidence="2">Cell inner membrane</location>
        <topology evidence="2">Multi-pass membrane protein</topology>
    </subcellularLocation>
</comment>
<dbReference type="Pfam" id="PF02518">
    <property type="entry name" value="HATPase_c"/>
    <property type="match status" value="1"/>
</dbReference>
<dbReference type="Pfam" id="PF00072">
    <property type="entry name" value="Response_reg"/>
    <property type="match status" value="1"/>
</dbReference>
<dbReference type="Pfam" id="PF14938">
    <property type="entry name" value="SNAP"/>
    <property type="match status" value="1"/>
</dbReference>
<dbReference type="InterPro" id="IPR003661">
    <property type="entry name" value="HisK_dim/P_dom"/>
</dbReference>
<evidence type="ECO:0000256" key="9">
    <source>
        <dbReference type="ARBA" id="ARBA00022777"/>
    </source>
</evidence>
<dbReference type="SMART" id="SM00028">
    <property type="entry name" value="TPR"/>
    <property type="match status" value="6"/>
</dbReference>
<accession>A0ABZ0GTR6</accession>
<sequence length="903" mass="101078">MDIEKIEDKNSANIKLKKLLSSTDASPTQTITLLTKIALNHFSLGDLNSAISTIKAAEAMAIENKLLQAKAEATKLVGVFNYYKGDFPQALFAYQQSLEFYLTTNELVKQAHLYNNIGLVQINTGDTRGALTSYQLADAIYQEHGSRLDKIDIRFNISGLYITLKRFDKAIQILPQIISDRTEIDDKAGLALAYSDLGLAYKSAGQFELAEKNTLKALAYYESKNEGYHIASQHNNLSALYNETGRVDKAIEFGKSCVQLSEEFDHQIALGNCYYELAMGYFYKGDYAQSLVFTDLSNYIAVSSQYKALLNGNLALYALLKAAQDKPREAIDTYQLFQHEKDKDANQALNEELAIFESKQLVHQVKQLQQAKELQLLQSSQDELTRNFIIVAFLLMLGVVFFFYRRKKELITKSLLATQVRERTFELEQTTKQLQQANKIKSQFLANMSHEIRTPLTAVLGQSEAIINGEVEPVDLGQEIKVIQSNSQHLLQIVNDILDISKIEADKLELDVSAHDISELCVGLTNMFTEQAKKKNLAFKVNNNLPMPCAVNIDYLRLNQILINLCSNSIKFTQQGEIIVDISLANNNLVFTVSDTGIGMNKQQLSKVFDSFVQGDNSINRRFGGTGLGLFLSGQLASMMNGEISVQSAFKKGSTFTFTLPYSPADMAFIRQATRSALTSVNTKLKGKILLAEDHADNRKLITRLLSHLGLDVVTAENGVQAIEQYFIHQPELILLDIQMPEMDGIEALNKLRQQGCEVPILALTANALAHEIREYLQQGFDGHLKKPIERNVFISTISHYFSTNINALEFESTFNEVDISDLVAAFKTDLSKDKMSLVKYHQEHDIKQFLHLVHRLAGAAAMFGFQKVSDIAVELESEIVANNTARIDALLTQIIVEIEQVA</sequence>
<evidence type="ECO:0000256" key="4">
    <source>
        <dbReference type="ARBA" id="ARBA00022475"/>
    </source>
</evidence>
<evidence type="ECO:0000256" key="8">
    <source>
        <dbReference type="ARBA" id="ARBA00022692"/>
    </source>
</evidence>
<keyword evidence="6 15" id="KW-0597">Phosphoprotein</keyword>
<keyword evidence="10 21" id="KW-0067">ATP-binding</keyword>
<evidence type="ECO:0000256" key="2">
    <source>
        <dbReference type="ARBA" id="ARBA00004429"/>
    </source>
</evidence>
<feature type="domain" description="HPt" evidence="20">
    <location>
        <begin position="816"/>
        <end position="903"/>
    </location>
</feature>
<dbReference type="InterPro" id="IPR036097">
    <property type="entry name" value="HisK_dim/P_sf"/>
</dbReference>
<dbReference type="PROSITE" id="PS50109">
    <property type="entry name" value="HIS_KIN"/>
    <property type="match status" value="1"/>
</dbReference>
<evidence type="ECO:0000256" key="11">
    <source>
        <dbReference type="ARBA" id="ARBA00022989"/>
    </source>
</evidence>
<dbReference type="CDD" id="cd00088">
    <property type="entry name" value="HPT"/>
    <property type="match status" value="1"/>
</dbReference>
<dbReference type="Proteomes" id="UP001301442">
    <property type="component" value="Chromosome"/>
</dbReference>
<dbReference type="EC" id="2.7.13.3" evidence="3"/>
<dbReference type="SUPFAM" id="SSF48452">
    <property type="entry name" value="TPR-like"/>
    <property type="match status" value="2"/>
</dbReference>
<dbReference type="InterPro" id="IPR011006">
    <property type="entry name" value="CheY-like_superfamily"/>
</dbReference>
<keyword evidence="8 17" id="KW-0812">Transmembrane</keyword>
<keyword evidence="12" id="KW-0902">Two-component regulatory system</keyword>
<dbReference type="Pfam" id="PF01627">
    <property type="entry name" value="Hpt"/>
    <property type="match status" value="1"/>
</dbReference>
<evidence type="ECO:0000259" key="20">
    <source>
        <dbReference type="PROSITE" id="PS50894"/>
    </source>
</evidence>
<keyword evidence="4" id="KW-1003">Cell membrane</keyword>
<evidence type="ECO:0000256" key="14">
    <source>
        <dbReference type="PROSITE-ProRule" id="PRU00110"/>
    </source>
</evidence>
<feature type="domain" description="Histidine kinase" evidence="18">
    <location>
        <begin position="447"/>
        <end position="664"/>
    </location>
</feature>
<proteinExistence type="predicted"/>
<keyword evidence="11 17" id="KW-1133">Transmembrane helix</keyword>
<evidence type="ECO:0000256" key="5">
    <source>
        <dbReference type="ARBA" id="ARBA00022519"/>
    </source>
</evidence>
<evidence type="ECO:0000259" key="19">
    <source>
        <dbReference type="PROSITE" id="PS50110"/>
    </source>
</evidence>
<dbReference type="PANTHER" id="PTHR43047">
    <property type="entry name" value="TWO-COMPONENT HISTIDINE PROTEIN KINASE"/>
    <property type="match status" value="1"/>
</dbReference>
<evidence type="ECO:0000259" key="18">
    <source>
        <dbReference type="PROSITE" id="PS50109"/>
    </source>
</evidence>